<dbReference type="GO" id="GO:0030145">
    <property type="term" value="F:manganese ion binding"/>
    <property type="evidence" value="ECO:0007669"/>
    <property type="project" value="UniProtKB-UniRule"/>
</dbReference>
<comment type="catalytic activity">
    <reaction evidence="1 14 15 16">
        <text>Endonucleolytic cleavage to 5'-phosphomonoester.</text>
        <dbReference type="EC" id="3.1.26.4"/>
    </reaction>
</comment>
<evidence type="ECO:0000256" key="3">
    <source>
        <dbReference type="ARBA" id="ARBA00004065"/>
    </source>
</evidence>
<dbReference type="InterPro" id="IPR012337">
    <property type="entry name" value="RNaseH-like_sf"/>
</dbReference>
<evidence type="ECO:0000256" key="11">
    <source>
        <dbReference type="ARBA" id="ARBA00022759"/>
    </source>
</evidence>
<keyword evidence="10 14" id="KW-0479">Metal-binding</keyword>
<dbReference type="GO" id="GO:0032299">
    <property type="term" value="C:ribonuclease H2 complex"/>
    <property type="evidence" value="ECO:0007669"/>
    <property type="project" value="TreeGrafter"/>
</dbReference>
<evidence type="ECO:0000256" key="6">
    <source>
        <dbReference type="ARBA" id="ARBA00012180"/>
    </source>
</evidence>
<evidence type="ECO:0000313" key="19">
    <source>
        <dbReference type="Proteomes" id="UP000004793"/>
    </source>
</evidence>
<sequence length="202" mass="22388">MGKILRIGIDEVGRGPLAGPVVSAAIIIYRKIDGVKDSKKLTPKRRENLFTQIIESAVAFGIGVASSEEIDTLNILNATFLSMKRALENLFLTYEKKVGSFDSKGILLLVDGNKKIPELPYKQTSIISGDNLVYEISCASIIAKTYRDNIMVAFSKEFPQYGFERNKGYGTREHIEAILKFGLSPIHRKKFVRGINGVSLFG</sequence>
<evidence type="ECO:0000256" key="9">
    <source>
        <dbReference type="ARBA" id="ARBA00022722"/>
    </source>
</evidence>
<comment type="subcellular location">
    <subcellularLocation>
        <location evidence="4 14">Cytoplasm</location>
    </subcellularLocation>
</comment>
<protein>
    <recommendedName>
        <fullName evidence="7 14">Ribonuclease HII</fullName>
        <shortName evidence="14">RNase HII</shortName>
        <ecNumber evidence="6 14">3.1.26.4</ecNumber>
    </recommendedName>
</protein>
<organism evidence="18 19">
    <name type="scientific">Caldisericum exile (strain DSM 21853 / NBRC 104410 / AZM16c01)</name>
    <dbReference type="NCBI Taxonomy" id="511051"/>
    <lineage>
        <taxon>Bacteria</taxon>
        <taxon>Pseudomonadati</taxon>
        <taxon>Caldisericota/Cryosericota group</taxon>
        <taxon>Caldisericota</taxon>
        <taxon>Caldisericia</taxon>
        <taxon>Caldisericales</taxon>
        <taxon>Caldisericaceae</taxon>
        <taxon>Caldisericum</taxon>
    </lineage>
</organism>
<evidence type="ECO:0000256" key="1">
    <source>
        <dbReference type="ARBA" id="ARBA00000077"/>
    </source>
</evidence>
<comment type="function">
    <text evidence="3 14 16">Endonuclease that specifically degrades the RNA of RNA-DNA hybrids.</text>
</comment>
<evidence type="ECO:0000256" key="2">
    <source>
        <dbReference type="ARBA" id="ARBA00001946"/>
    </source>
</evidence>
<dbReference type="EMBL" id="AP012051">
    <property type="protein sequence ID" value="BAL80738.1"/>
    <property type="molecule type" value="Genomic_DNA"/>
</dbReference>
<dbReference type="Pfam" id="PF01351">
    <property type="entry name" value="RNase_HII"/>
    <property type="match status" value="1"/>
</dbReference>
<dbReference type="PANTHER" id="PTHR10954:SF18">
    <property type="entry name" value="RIBONUCLEASE HII"/>
    <property type="match status" value="1"/>
</dbReference>
<comment type="cofactor">
    <cofactor evidence="14 15">
        <name>Mn(2+)</name>
        <dbReference type="ChEBI" id="CHEBI:29035"/>
    </cofactor>
    <cofactor evidence="14 15">
        <name>Mg(2+)</name>
        <dbReference type="ChEBI" id="CHEBI:18420"/>
    </cofactor>
    <text evidence="14 15">Manganese or magnesium. Binds 1 divalent metal ion per monomer in the absence of substrate. May bind a second metal ion after substrate binding.</text>
</comment>
<dbReference type="PROSITE" id="PS51975">
    <property type="entry name" value="RNASE_H_2"/>
    <property type="match status" value="1"/>
</dbReference>
<name>A0A7U6GE54_CALEA</name>
<evidence type="ECO:0000256" key="14">
    <source>
        <dbReference type="HAMAP-Rule" id="MF_00052"/>
    </source>
</evidence>
<gene>
    <name evidence="14 18" type="primary">rnhB</name>
    <name evidence="18" type="ordered locus">CSE_06120</name>
</gene>
<dbReference type="GO" id="GO:0003723">
    <property type="term" value="F:RNA binding"/>
    <property type="evidence" value="ECO:0007669"/>
    <property type="project" value="UniProtKB-UniRule"/>
</dbReference>
<proteinExistence type="inferred from homology"/>
<dbReference type="PANTHER" id="PTHR10954">
    <property type="entry name" value="RIBONUCLEASE H2 SUBUNIT A"/>
    <property type="match status" value="1"/>
</dbReference>
<dbReference type="EC" id="3.1.26.4" evidence="6 14"/>
<dbReference type="InterPro" id="IPR024567">
    <property type="entry name" value="RNase_HII/HIII_dom"/>
</dbReference>
<reference evidence="18 19" key="1">
    <citation type="submission" date="2011-01" db="EMBL/GenBank/DDBJ databases">
        <title>Whole genome sequence of Caldisericum exile AZM16c01.</title>
        <authorList>
            <person name="Narita-Yamada S."/>
            <person name="Kawakoshi A."/>
            <person name="Nakamura S."/>
            <person name="Sasagawa M."/>
            <person name="Fukada J."/>
            <person name="Sekine M."/>
            <person name="Kato Y."/>
            <person name="Fukai R."/>
            <person name="Sasaki K."/>
            <person name="Hanamaki A."/>
            <person name="Narita H."/>
            <person name="Konno Y."/>
            <person name="Mori K."/>
            <person name="Yamazaki S."/>
            <person name="Suzuki K."/>
            <person name="Fujita N."/>
        </authorList>
    </citation>
    <scope>NUCLEOTIDE SEQUENCE [LARGE SCALE GENOMIC DNA]</scope>
    <source>
        <strain evidence="19">DSM 21853 / NBRC 104410 / AZM16c01</strain>
    </source>
</reference>
<evidence type="ECO:0000313" key="18">
    <source>
        <dbReference type="EMBL" id="BAL80738.1"/>
    </source>
</evidence>
<dbReference type="NCBIfam" id="NF000595">
    <property type="entry name" value="PRK00015.1-3"/>
    <property type="match status" value="1"/>
</dbReference>
<dbReference type="InterPro" id="IPR022898">
    <property type="entry name" value="RNase_HII"/>
</dbReference>
<feature type="binding site" evidence="14 15">
    <location>
        <position position="10"/>
    </location>
    <ligand>
        <name>a divalent metal cation</name>
        <dbReference type="ChEBI" id="CHEBI:60240"/>
    </ligand>
</feature>
<evidence type="ECO:0000256" key="4">
    <source>
        <dbReference type="ARBA" id="ARBA00004496"/>
    </source>
</evidence>
<feature type="binding site" evidence="14 15">
    <location>
        <position position="111"/>
    </location>
    <ligand>
        <name>a divalent metal cation</name>
        <dbReference type="ChEBI" id="CHEBI:60240"/>
    </ligand>
</feature>
<keyword evidence="11 14" id="KW-0255">Endonuclease</keyword>
<dbReference type="GO" id="GO:0006298">
    <property type="term" value="P:mismatch repair"/>
    <property type="evidence" value="ECO:0007669"/>
    <property type="project" value="TreeGrafter"/>
</dbReference>
<keyword evidence="19" id="KW-1185">Reference proteome</keyword>
<dbReference type="CDD" id="cd07182">
    <property type="entry name" value="RNase_HII_bacteria_HII_like"/>
    <property type="match status" value="1"/>
</dbReference>
<dbReference type="GO" id="GO:0004523">
    <property type="term" value="F:RNA-DNA hybrid ribonuclease activity"/>
    <property type="evidence" value="ECO:0007669"/>
    <property type="project" value="UniProtKB-UniRule"/>
</dbReference>
<evidence type="ECO:0000256" key="7">
    <source>
        <dbReference type="ARBA" id="ARBA00019179"/>
    </source>
</evidence>
<keyword evidence="8 14" id="KW-0963">Cytoplasm</keyword>
<dbReference type="Gene3D" id="3.30.420.10">
    <property type="entry name" value="Ribonuclease H-like superfamily/Ribonuclease H"/>
    <property type="match status" value="1"/>
</dbReference>
<evidence type="ECO:0000256" key="8">
    <source>
        <dbReference type="ARBA" id="ARBA00022490"/>
    </source>
</evidence>
<dbReference type="RefSeq" id="WP_014453142.1">
    <property type="nucleotide sequence ID" value="NC_017096.1"/>
</dbReference>
<dbReference type="SUPFAM" id="SSF53098">
    <property type="entry name" value="Ribonuclease H-like"/>
    <property type="match status" value="1"/>
</dbReference>
<keyword evidence="12 14" id="KW-0378">Hydrolase</keyword>
<evidence type="ECO:0000256" key="15">
    <source>
        <dbReference type="PROSITE-ProRule" id="PRU01319"/>
    </source>
</evidence>
<evidence type="ECO:0000256" key="16">
    <source>
        <dbReference type="RuleBase" id="RU003515"/>
    </source>
</evidence>
<dbReference type="InterPro" id="IPR036397">
    <property type="entry name" value="RNaseH_sf"/>
</dbReference>
<comment type="similarity">
    <text evidence="5 14 16">Belongs to the RNase HII family.</text>
</comment>
<dbReference type="HAMAP" id="MF_00052_B">
    <property type="entry name" value="RNase_HII_B"/>
    <property type="match status" value="1"/>
</dbReference>
<comment type="cofactor">
    <cofactor evidence="2">
        <name>Mg(2+)</name>
        <dbReference type="ChEBI" id="CHEBI:18420"/>
    </cofactor>
</comment>
<evidence type="ECO:0000256" key="10">
    <source>
        <dbReference type="ARBA" id="ARBA00022723"/>
    </source>
</evidence>
<evidence type="ECO:0000256" key="5">
    <source>
        <dbReference type="ARBA" id="ARBA00007383"/>
    </source>
</evidence>
<feature type="domain" description="RNase H type-2" evidence="17">
    <location>
        <begin position="4"/>
        <end position="202"/>
    </location>
</feature>
<dbReference type="GO" id="GO:0043137">
    <property type="term" value="P:DNA replication, removal of RNA primer"/>
    <property type="evidence" value="ECO:0007669"/>
    <property type="project" value="TreeGrafter"/>
</dbReference>
<accession>A0A7U6GE54</accession>
<evidence type="ECO:0000256" key="13">
    <source>
        <dbReference type="ARBA" id="ARBA00023211"/>
    </source>
</evidence>
<feature type="binding site" evidence="14 15">
    <location>
        <position position="11"/>
    </location>
    <ligand>
        <name>a divalent metal cation</name>
        <dbReference type="ChEBI" id="CHEBI:60240"/>
    </ligand>
</feature>
<evidence type="ECO:0000259" key="17">
    <source>
        <dbReference type="PROSITE" id="PS51975"/>
    </source>
</evidence>
<keyword evidence="13 14" id="KW-0464">Manganese</keyword>
<dbReference type="InterPro" id="IPR001352">
    <property type="entry name" value="RNase_HII/HIII"/>
</dbReference>
<keyword evidence="9 14" id="KW-0540">Nuclease</keyword>
<dbReference type="GO" id="GO:0005737">
    <property type="term" value="C:cytoplasm"/>
    <property type="evidence" value="ECO:0007669"/>
    <property type="project" value="UniProtKB-SubCell"/>
</dbReference>
<dbReference type="Proteomes" id="UP000004793">
    <property type="component" value="Chromosome"/>
</dbReference>
<evidence type="ECO:0000256" key="12">
    <source>
        <dbReference type="ARBA" id="ARBA00022801"/>
    </source>
</evidence>
<dbReference type="AlphaFoldDB" id="A0A7U6GE54"/>
<dbReference type="KEGG" id="cex:CSE_06120"/>